<comment type="similarity">
    <text evidence="2">Belongs to the acyl-CoA dehydrogenase family.</text>
</comment>
<keyword evidence="8" id="KW-0408">Iron</keyword>
<comment type="caution">
    <text evidence="10">The sequence shown here is derived from an EMBL/GenBank/DDBJ whole genome shotgun (WGS) entry which is preliminary data.</text>
</comment>
<protein>
    <recommendedName>
        <fullName evidence="9">Cytochrome b5 heme-binding domain-containing protein</fullName>
    </recommendedName>
</protein>
<proteinExistence type="inferred from homology"/>
<evidence type="ECO:0000256" key="3">
    <source>
        <dbReference type="ARBA" id="ARBA00022617"/>
    </source>
</evidence>
<dbReference type="PROSITE" id="PS50255">
    <property type="entry name" value="CYTOCHROME_B5_2"/>
    <property type="match status" value="1"/>
</dbReference>
<reference evidence="10 11" key="1">
    <citation type="submission" date="2023-09" db="EMBL/GenBank/DDBJ databases">
        <title>Pangenome analysis of Batrachochytrium dendrobatidis and related Chytrids.</title>
        <authorList>
            <person name="Yacoub M.N."/>
            <person name="Stajich J.E."/>
            <person name="James T.Y."/>
        </authorList>
    </citation>
    <scope>NUCLEOTIDE SEQUENCE [LARGE SCALE GENOMIC DNA]</scope>
    <source>
        <strain evidence="10 11">JEL0888</strain>
    </source>
</reference>
<dbReference type="InterPro" id="IPR036250">
    <property type="entry name" value="AcylCo_DH-like_C"/>
</dbReference>
<evidence type="ECO:0000256" key="4">
    <source>
        <dbReference type="ARBA" id="ARBA00022630"/>
    </source>
</evidence>
<dbReference type="PANTHER" id="PTHR48083">
    <property type="entry name" value="MEDIUM-CHAIN SPECIFIC ACYL-COA DEHYDROGENASE, MITOCHONDRIAL-RELATED"/>
    <property type="match status" value="1"/>
</dbReference>
<feature type="domain" description="Cytochrome b5 heme-binding" evidence="9">
    <location>
        <begin position="2"/>
        <end position="79"/>
    </location>
</feature>
<dbReference type="PROSITE" id="PS00191">
    <property type="entry name" value="CYTOCHROME_B5_1"/>
    <property type="match status" value="1"/>
</dbReference>
<keyword evidence="4" id="KW-0285">Flavoprotein</keyword>
<accession>A0ABR4NFR9</accession>
<dbReference type="PANTHER" id="PTHR48083:SF28">
    <property type="entry name" value="ACYL-COA DEHYDROGENASE FAMILY PROTEIN (AFU_ORTHOLOGUE AFUA_6G10880)-RELATED"/>
    <property type="match status" value="1"/>
</dbReference>
<evidence type="ECO:0000259" key="9">
    <source>
        <dbReference type="PROSITE" id="PS50255"/>
    </source>
</evidence>
<dbReference type="InterPro" id="IPR001199">
    <property type="entry name" value="Cyt_B5-like_heme/steroid-bd"/>
</dbReference>
<name>A0ABR4NFR9_9FUNG</name>
<dbReference type="Gene3D" id="2.40.110.10">
    <property type="entry name" value="Butyryl-CoA Dehydrogenase, subunit A, domain 2"/>
    <property type="match status" value="1"/>
</dbReference>
<dbReference type="InterPro" id="IPR009100">
    <property type="entry name" value="AcylCoA_DH/oxidase_NM_dom_sf"/>
</dbReference>
<dbReference type="Pfam" id="PF00441">
    <property type="entry name" value="Acyl-CoA_dh_1"/>
    <property type="match status" value="1"/>
</dbReference>
<dbReference type="SUPFAM" id="SSF47203">
    <property type="entry name" value="Acyl-CoA dehydrogenase C-terminal domain-like"/>
    <property type="match status" value="1"/>
</dbReference>
<dbReference type="Gene3D" id="1.20.140.10">
    <property type="entry name" value="Butyryl-CoA Dehydrogenase, subunit A, domain 3"/>
    <property type="match status" value="1"/>
</dbReference>
<evidence type="ECO:0000256" key="1">
    <source>
        <dbReference type="ARBA" id="ARBA00001974"/>
    </source>
</evidence>
<dbReference type="Proteomes" id="UP001527925">
    <property type="component" value="Unassembled WGS sequence"/>
</dbReference>
<dbReference type="Pfam" id="PF00173">
    <property type="entry name" value="Cyt-b5"/>
    <property type="match status" value="1"/>
</dbReference>
<dbReference type="InterPro" id="IPR046373">
    <property type="entry name" value="Acyl-CoA_Oxase/DH_mid-dom_sf"/>
</dbReference>
<dbReference type="EMBL" id="JADGIZ020000006">
    <property type="protein sequence ID" value="KAL2918377.1"/>
    <property type="molecule type" value="Genomic_DNA"/>
</dbReference>
<evidence type="ECO:0000256" key="6">
    <source>
        <dbReference type="ARBA" id="ARBA00022827"/>
    </source>
</evidence>
<evidence type="ECO:0000256" key="7">
    <source>
        <dbReference type="ARBA" id="ARBA00023002"/>
    </source>
</evidence>
<dbReference type="SUPFAM" id="SSF56645">
    <property type="entry name" value="Acyl-CoA dehydrogenase NM domain-like"/>
    <property type="match status" value="1"/>
</dbReference>
<keyword evidence="3" id="KW-0349">Heme</keyword>
<dbReference type="Gene3D" id="3.10.120.10">
    <property type="entry name" value="Cytochrome b5-like heme/steroid binding domain"/>
    <property type="match status" value="1"/>
</dbReference>
<dbReference type="InterPro" id="IPR006091">
    <property type="entry name" value="Acyl-CoA_Oxase/DH_mid-dom"/>
</dbReference>
<dbReference type="InterPro" id="IPR037069">
    <property type="entry name" value="AcylCoA_DH/ox_N_sf"/>
</dbReference>
<dbReference type="InterPro" id="IPR036400">
    <property type="entry name" value="Cyt_B5-like_heme/steroid_sf"/>
</dbReference>
<keyword evidence="6" id="KW-0274">FAD</keyword>
<dbReference type="SMART" id="SM01117">
    <property type="entry name" value="Cyt-b5"/>
    <property type="match status" value="1"/>
</dbReference>
<organism evidence="10 11">
    <name type="scientific">Polyrhizophydium stewartii</name>
    <dbReference type="NCBI Taxonomy" id="2732419"/>
    <lineage>
        <taxon>Eukaryota</taxon>
        <taxon>Fungi</taxon>
        <taxon>Fungi incertae sedis</taxon>
        <taxon>Chytridiomycota</taxon>
        <taxon>Chytridiomycota incertae sedis</taxon>
        <taxon>Chytridiomycetes</taxon>
        <taxon>Rhizophydiales</taxon>
        <taxon>Rhizophydiales incertae sedis</taxon>
        <taxon>Polyrhizophydium</taxon>
    </lineage>
</organism>
<evidence type="ECO:0000256" key="5">
    <source>
        <dbReference type="ARBA" id="ARBA00022723"/>
    </source>
</evidence>
<evidence type="ECO:0000256" key="2">
    <source>
        <dbReference type="ARBA" id="ARBA00009347"/>
    </source>
</evidence>
<dbReference type="SUPFAM" id="SSF55856">
    <property type="entry name" value="Cytochrome b5-like heme/steroid binding domain"/>
    <property type="match status" value="1"/>
</dbReference>
<comment type="cofactor">
    <cofactor evidence="1">
        <name>FAD</name>
        <dbReference type="ChEBI" id="CHEBI:57692"/>
    </cofactor>
</comment>
<dbReference type="Pfam" id="PF02770">
    <property type="entry name" value="Acyl-CoA_dh_M"/>
    <property type="match status" value="1"/>
</dbReference>
<evidence type="ECO:0000256" key="8">
    <source>
        <dbReference type="ARBA" id="ARBA00023004"/>
    </source>
</evidence>
<evidence type="ECO:0000313" key="10">
    <source>
        <dbReference type="EMBL" id="KAL2918377.1"/>
    </source>
</evidence>
<keyword evidence="7" id="KW-0560">Oxidoreductase</keyword>
<sequence length="531" mass="58321">MAKTITTDELARHNKETDCWIAVRGRVMDITRFLDIHPGGKRILLTVAGKDATVEFERHHEANIVLAKYADKFTVGFLPGASAATSGWASTVGVHYGRQGYGDPVAFADPAWYQDWHSPYYNDSHRRLREWAREIVERDLVPFINDWEKAGKVPADLYKRLGDVGLLPCFTGAKNWPSKWTKHTPPCGIKPDEWDIFHELVIGDEFARKASSGVGAAITLGPSIALPPIMHFGNEYLQNLVIADVLAGKKTIALAITEPYAGSDVANIQTTAVPTPDGEAYIINGEKKWITNGVWADYFVVAARTGSKGMSGITLFLAERSKGGIETRPVSCQGSVGSGTAFVIMENVRVPKTHIIGELNKGFKAIMNNFNHERLGICIGSIRQARVCYEVAMKYGKSSHRRRTFGEKLFSHGVIRNKLAHMARQIEASQAWLESIVYQLSIMPPEEAMLRIGGPIALLKAQSTITLDYCAREATQILGGVGYTKGGIGEKVERIYRDVRGAAIPGGSEEIMLDLGIRQAVKISQLSGAKL</sequence>
<dbReference type="InterPro" id="IPR050741">
    <property type="entry name" value="Acyl-CoA_dehydrogenase"/>
</dbReference>
<evidence type="ECO:0000313" key="11">
    <source>
        <dbReference type="Proteomes" id="UP001527925"/>
    </source>
</evidence>
<dbReference type="InterPro" id="IPR013786">
    <property type="entry name" value="AcylCoA_DH/ox_N"/>
</dbReference>
<dbReference type="Pfam" id="PF02771">
    <property type="entry name" value="Acyl-CoA_dh_N"/>
    <property type="match status" value="1"/>
</dbReference>
<dbReference type="InterPro" id="IPR009075">
    <property type="entry name" value="AcylCo_DH/oxidase_C"/>
</dbReference>
<gene>
    <name evidence="10" type="ORF">HK105_201777</name>
</gene>
<keyword evidence="5" id="KW-0479">Metal-binding</keyword>
<keyword evidence="11" id="KW-1185">Reference proteome</keyword>
<dbReference type="Gene3D" id="1.10.540.10">
    <property type="entry name" value="Acyl-CoA dehydrogenase/oxidase, N-terminal domain"/>
    <property type="match status" value="1"/>
</dbReference>
<dbReference type="InterPro" id="IPR018506">
    <property type="entry name" value="Cyt_B5_heme-BS"/>
</dbReference>